<accession>F5RH77</accession>
<name>F5RH77_METUF</name>
<dbReference type="InterPro" id="IPR011050">
    <property type="entry name" value="Pectin_lyase_fold/virulence"/>
</dbReference>
<protein>
    <submittedName>
        <fullName evidence="1">Uncharacterized protein</fullName>
    </submittedName>
</protein>
<evidence type="ECO:0000313" key="1">
    <source>
        <dbReference type="EMBL" id="EGK70281.1"/>
    </source>
</evidence>
<dbReference type="EMBL" id="AFHG01000058">
    <property type="protein sequence ID" value="EGK70281.1"/>
    <property type="molecule type" value="Genomic_DNA"/>
</dbReference>
<gene>
    <name evidence="1" type="ORF">METUNv1_03671</name>
</gene>
<dbReference type="eggNOG" id="COG4625">
    <property type="taxonomic scope" value="Bacteria"/>
</dbReference>
<dbReference type="eggNOG" id="COG3210">
    <property type="taxonomic scope" value="Bacteria"/>
</dbReference>
<evidence type="ECO:0000313" key="2">
    <source>
        <dbReference type="Proteomes" id="UP000005019"/>
    </source>
</evidence>
<reference evidence="1 2" key="1">
    <citation type="journal article" date="2011" name="J. Bacteriol.">
        <title>Genome sequence of Methyloversatilis universalis FAM5T, a methylotrophic representative of the order Rhodocyclales.</title>
        <authorList>
            <person name="Kittichotirat W."/>
            <person name="Good N.M."/>
            <person name="Hall R."/>
            <person name="Bringel F."/>
            <person name="Lajus A."/>
            <person name="Medigue C."/>
            <person name="Smalley N.E."/>
            <person name="Beck D."/>
            <person name="Bumgarner R."/>
            <person name="Vuilleumier S."/>
            <person name="Kalyuzhnaya M.G."/>
        </authorList>
    </citation>
    <scope>NUCLEOTIDE SEQUENCE [LARGE SCALE GENOMIC DNA]</scope>
    <source>
        <strain evidence="2">ATCC BAA-1314 / JCM 13912 / FAM5</strain>
    </source>
</reference>
<dbReference type="Proteomes" id="UP000005019">
    <property type="component" value="Unassembled WGS sequence"/>
</dbReference>
<organism evidence="1 2">
    <name type="scientific">Methyloversatilis universalis (strain ATCC BAA-1314 / DSM 25237 / JCM 13912 / CCUG 52030 / FAM5)</name>
    <dbReference type="NCBI Taxonomy" id="1000565"/>
    <lineage>
        <taxon>Bacteria</taxon>
        <taxon>Pseudomonadati</taxon>
        <taxon>Pseudomonadota</taxon>
        <taxon>Betaproteobacteria</taxon>
        <taxon>Nitrosomonadales</taxon>
        <taxon>Sterolibacteriaceae</taxon>
        <taxon>Methyloversatilis</taxon>
    </lineage>
</organism>
<dbReference type="STRING" id="1000565.METUNv1_03671"/>
<comment type="caution">
    <text evidence="1">The sequence shown here is derived from an EMBL/GenBank/DDBJ whole genome shotgun (WGS) entry which is preliminary data.</text>
</comment>
<keyword evidence="2" id="KW-1185">Reference proteome</keyword>
<dbReference type="eggNOG" id="COG2911">
    <property type="taxonomic scope" value="Bacteria"/>
</dbReference>
<dbReference type="SUPFAM" id="SSF51126">
    <property type="entry name" value="Pectin lyase-like"/>
    <property type="match status" value="3"/>
</dbReference>
<sequence>MVGALTLDNGSVTLASDGNSTFLRGTSGAWSIAGNGAILFGGSHNAVRANNYLGYGSGTYSLSIGSGVTVAGSNGGYIYFGNNGTNAGTIEAATAGREIVVNAWNTTDTWTNAGTLRANGGILSLSDAWSSAGNGARIQLDSGTLFLGGSFNTASFNTLVRPADADRGTLNLVGTLNNANATLNLNGATGTLNSGGTIAGGTLAIDNASGGAFNTGYAGISGSSFGGTNVATLDNVRLSGSTTVANGGDLRVVGALTLDNGSVTLASDGSSTFLRSTSGAWSIAGNGAVLFGGSHNAVRASNYLGYGSGTYSLSIGSGVTVSGSNGGYIYFGDNGTNAGLIEAVNAGKEISLNAWSSNSSWTQSGTLHLANGGQFHIGDNVINSGVLRGAGSINASGRTITSTGLVHAEGGVLSVTGNLTQAAGSTLRFDIGGTERGTGHSALDVNGTFTFGGTLQVVHTNGFTPAENEAFPLIRYTTRAGSTQFATLDVPAGSGYGSYYGVGTYLLARGTALNGQINEWISNSSGDWSTGTNWSLGVAPNSATMSVLMDRVGFTPTVTISSGSWTVGELISQEHLTMTGGSLTVVGETAIAGQLTLNNAAQLLTQGHLDLGAVTLNGSSQFTAQQAGHIASFVQNGGTSTFNGAGLAFDAIDIRGGTVNYNAMLALPSQALRIANHTANLNADQGQTLIQLQSGTLNLNLGTLASDVDMSGGTLNVAGNTVANGRLDWTGGNINGSGTLTQNGVMTVGGNGSFGLGGGITLVHANSSGNSRMAKTGSYFYLNGSGTTLRNAAGAVLTLDSTDNTFGTYYSGGTGGLLQNQGTLIKTGTGVFRVNSPTRFEQAGLLDIRAGSIDLSYGTGNVFSGNTVIAADSALTLTGSHTTTFTSSARFSGAGQIQQTAGSTAMADGVRIDSSLRLSGGSLGIAGTVQQNGAFTWTGGEINGGGTLAVSGVLDQSGNTTVYLRNATTLLHTNTGGSSRIANTSSSGLNIDSGSVFRNTGTLTLDVAGSGSIMYIDQDSGSASLFENTGTLIKTGSGRVDIGTYGMVSLRQAGTLSIDEGWITLGGSGGTPPAHQISGAQSIASGALLQVSGGQTTLASTATFAGAGRLEVAGGTLAVGNGVQLGSDLALALSSGTLSVAGQLQQNSRFTWTGGQINGGGALTVAGVFEQSGNTTVYLRDGTTLLHTNTSGSSRIANTSSSGFNIENGSTFRNTGTLTLDVASAGGVMYIDQDSGNAGLFDNAGTLIKTGAGRLDIGTYGLVSLRQTGTLNVNAGWITFGGSGGTPPEHLLAGTQTIASGARIEVIGGTTRLASGATVSGAGPLRLTGGVLAMDDGMSTGITLQQSGGTLSGAGSNTLSGRYEWTGGTVGGSGTLTVSGALQISGSGSFGLDGRSLRHTNAAGSSALYKTGGYLYVSNGATFTNAAGAALYIDTAGGNSGVWYGGTAGSFVNDGLLVKQGNGTFNFWNPVRLSNTGTLTVAQGTLFADNFTSNSGTLHTLSGAVLNTGNTALTNTGTVSGHGTLVIGGTGLLNRGIVAPGGSNEDGTLRITGHYTQAADGTLQIERGTPGTDALVVSGTATLGGTLTVSSLSGYTPTAVQSDIVSAGTLTGSFATVTLPTGYSTLAVGNRQVLSYAGAICGGICWDGGAGTNLWTDAANWTGDLLPGLNSLVFIDLQNGVSVLLNSGTHTVASLTTTAGNTLTLAGGSLTLSGGASGQNASTLGGNLNISGGTLTANAATSIARLALSAGTLGGSGAITFTGAGSSWTGGDLTGSGSTILAAGSTLDYAAGSRSSARRVDIRQGATLRHLSGVLTLTGGASNAGVIDVAQGVTARYGGSAAYLLDSSGQFAGGGRIEFINSAQATAASTAPTIAESTFTVRVQDSARFTATAPTAIARLELADSAQVIAQSGLQAGTLTQTGGTLTVNAASAVGQYSWAGGTLAGTGALTLLGNGSWTRGTLSGNLVIGNGATLTLSTTGSDDVQGTSYKRFGTGSLSNFGTLAWQEGHIDVVGNARVDNHGLLDITGNFSFGDRSVGVGTITLNNLAGALIRKNGGGETSIGSLGIPGGTANYAVVTNDGAIMVGSGSLRFGVGYSGAQGGGSFIHNGQIDVVAGALLEFGGSLTHNGHTFIDSGATLRRIGGFTNSAAGTIQGFGTLDVGSGNTFRNDGTLQVGDVFTGVNAHGTMQVTGNYLQGSGGRLLMAVGGSAAGQYDRLAVSGSATLGGSLVVSEAAGYARDSVAIDLITANGGLSGGFGTVTLPAEGYAVAQGVNALRLNYAAIVCGGICWDGGAGTDLWTDAANWTGNVLPGLNDLVFISLSNGGQVRLTGGDQRIAALNTGSGSTLTISGGALTITGLSGGSSVASAVAGDVVLTGGTLTVGGQASFAGLRQSGGFSQFDGIATVSRLALSGGEGVTLRTNGRLTVSDSFDWRDQADLDGAGTFTTAGLTTVTGSGGLGFGISVDWHNTGNVNLVNGALLHFYSTSDGNGGALINEAGGVIDLSGGNALALGTHSGPLSRFVNAGTLIKRSGGDQRLEGNYSFDNLGTVQVDGGRLDIRVSNGDGGADTGRYVSNATLAFGAGQRILAAGSDITGNGAVEFSGARVTVNGGYGIAGTGNTRISAGRADFASALTFANTLTVRGGVLNFNGNTVLNRLEMGWSGGDLATYSVLGGTGTLTFTGSGSTITDGTLASGVVSGYDSGVGPLYVQAPDSRRSITVASGASLTLGGSEYADLSGIALNNQGTLSLVGNIHIHLDNTLDNGGTLQIGTSGTPLNQIADVAWNAPGSLAIRNTGTLEKVRDGSAYLVASLVNEGSGKVDVRAGTLQLAGGYTQGSQATLAVGLGYGTAGRLQADGGATLDGTLEVGEAAGYNRASIDANIVQSASGVTGRFSTQRLPSDYTLATSSTGINLRYNLISCGGICWDGGAGTANWLDAANWTGDRLPGLTDLVFINAIPGANVTLNASPAQTVAGLTIGNGNSFTLNSGVLNAPTTVQAGGTMTLLGGTLNSGGLFSNAGTANLAGGALNASQLANSGTMNLSGSALSAGLITNNGTMNLLRGTPGNLTSTRFDNNGLIVADTGSTLEFGSGGGMIFANNGDVQVRSGTLSVLAHDTDASGPGADTGDYSVAAGATLRFRDAFRDFGPGSSVTGAGNVEFTAFSGGAFNVNGVYSVGGTTRVSGNTLVNFNSSASFGTLDVAGNIGGGGTLSVGDLIWTSGAISGTGRSVIVSGDALIDGRSLSLNGARLNITGSGLIDAGTQLALNTGAQVIVGSGATLGMGSNSVLSGNGSVVNRGTLEGTVGGGSSNIGVLLSNSGTVNAASGSLGLTGGIRTSAGSSFVIGSGATMELGGDLPDDIFDQISGSGALSFSSAVQPVINRSFAAQGGTPFVFSLRSGATLRSGPLQGELTGQAAGWTYTAPDGFNGRQSAVFELSSGGGTALINVVFNVVSLPAVTPPVVQQVTVPLLRDVFQPPRIDVPPAPSAPQVSSPVSIASLDALDNIATASGPQMEQPLRDFRGSRLQCR</sequence>
<proteinExistence type="predicted"/>